<feature type="region of interest" description="Disordered" evidence="2">
    <location>
        <begin position="341"/>
        <end position="363"/>
    </location>
</feature>
<evidence type="ECO:0000313" key="5">
    <source>
        <dbReference type="EMBL" id="MFC7198831.1"/>
    </source>
</evidence>
<dbReference type="Gene3D" id="3.40.50.720">
    <property type="entry name" value="NAD(P)-binding Rossmann-like Domain"/>
    <property type="match status" value="1"/>
</dbReference>
<dbReference type="EMBL" id="JBHTAR010000011">
    <property type="protein sequence ID" value="MFC7198831.1"/>
    <property type="molecule type" value="Genomic_DNA"/>
</dbReference>
<dbReference type="Pfam" id="PF22725">
    <property type="entry name" value="GFO_IDH_MocA_C3"/>
    <property type="match status" value="1"/>
</dbReference>
<evidence type="ECO:0000259" key="3">
    <source>
        <dbReference type="Pfam" id="PF01408"/>
    </source>
</evidence>
<dbReference type="InterPro" id="IPR036291">
    <property type="entry name" value="NAD(P)-bd_dom_sf"/>
</dbReference>
<dbReference type="PANTHER" id="PTHR43818">
    <property type="entry name" value="BCDNA.GH03377"/>
    <property type="match status" value="1"/>
</dbReference>
<evidence type="ECO:0000259" key="4">
    <source>
        <dbReference type="Pfam" id="PF22725"/>
    </source>
</evidence>
<dbReference type="AlphaFoldDB" id="A0ABD5Z0Z4"/>
<dbReference type="RefSeq" id="WP_279528789.1">
    <property type="nucleotide sequence ID" value="NZ_CP122312.1"/>
</dbReference>
<comment type="caution">
    <text evidence="5">The sequence shown here is derived from an EMBL/GenBank/DDBJ whole genome shotgun (WGS) entry which is preliminary data.</text>
</comment>
<evidence type="ECO:0000256" key="1">
    <source>
        <dbReference type="ARBA" id="ARBA00023002"/>
    </source>
</evidence>
<feature type="domain" description="Gfo/Idh/MocA-like oxidoreductase N-terminal" evidence="3">
    <location>
        <begin position="7"/>
        <end position="122"/>
    </location>
</feature>
<dbReference type="InterPro" id="IPR000683">
    <property type="entry name" value="Gfo/Idh/MocA-like_OxRdtase_N"/>
</dbReference>
<keyword evidence="6" id="KW-1185">Reference proteome</keyword>
<dbReference type="Proteomes" id="UP001596447">
    <property type="component" value="Unassembled WGS sequence"/>
</dbReference>
<feature type="domain" description="GFO/IDH/MocA-like oxidoreductase" evidence="4">
    <location>
        <begin position="131"/>
        <end position="243"/>
    </location>
</feature>
<name>A0ABD5Z0Z4_9EURY</name>
<dbReference type="InterPro" id="IPR050463">
    <property type="entry name" value="Gfo/Idh/MocA_oxidrdct_glycsds"/>
</dbReference>
<keyword evidence="1" id="KW-0560">Oxidoreductase</keyword>
<proteinExistence type="predicted"/>
<dbReference type="PANTHER" id="PTHR43818:SF11">
    <property type="entry name" value="BCDNA.GH03377"/>
    <property type="match status" value="1"/>
</dbReference>
<organism evidence="5 6">
    <name type="scientific">Halospeciosus flavus</name>
    <dbReference type="NCBI Taxonomy" id="3032283"/>
    <lineage>
        <taxon>Archaea</taxon>
        <taxon>Methanobacteriati</taxon>
        <taxon>Methanobacteriota</taxon>
        <taxon>Stenosarchaea group</taxon>
        <taxon>Halobacteria</taxon>
        <taxon>Halobacteriales</taxon>
        <taxon>Halobacteriaceae</taxon>
        <taxon>Halospeciosus</taxon>
    </lineage>
</organism>
<dbReference type="Gene3D" id="3.30.360.10">
    <property type="entry name" value="Dihydrodipicolinate Reductase, domain 2"/>
    <property type="match status" value="1"/>
</dbReference>
<reference evidence="5 6" key="1">
    <citation type="journal article" date="2019" name="Int. J. Syst. Evol. Microbiol.">
        <title>The Global Catalogue of Microorganisms (GCM) 10K type strain sequencing project: providing services to taxonomists for standard genome sequencing and annotation.</title>
        <authorList>
            <consortium name="The Broad Institute Genomics Platform"/>
            <consortium name="The Broad Institute Genome Sequencing Center for Infectious Disease"/>
            <person name="Wu L."/>
            <person name="Ma J."/>
        </authorList>
    </citation>
    <scope>NUCLEOTIDE SEQUENCE [LARGE SCALE GENOMIC DNA]</scope>
    <source>
        <strain evidence="5 6">XZGYJ-43</strain>
    </source>
</reference>
<evidence type="ECO:0000256" key="2">
    <source>
        <dbReference type="SAM" id="MobiDB-lite"/>
    </source>
</evidence>
<evidence type="ECO:0000313" key="6">
    <source>
        <dbReference type="Proteomes" id="UP001596447"/>
    </source>
</evidence>
<gene>
    <name evidence="5" type="ORF">ACFQJ9_05250</name>
</gene>
<accession>A0ABD5Z0Z4</accession>
<dbReference type="Pfam" id="PF01408">
    <property type="entry name" value="GFO_IDH_MocA"/>
    <property type="match status" value="1"/>
</dbReference>
<dbReference type="InterPro" id="IPR055170">
    <property type="entry name" value="GFO_IDH_MocA-like_dom"/>
</dbReference>
<protein>
    <submittedName>
        <fullName evidence="5">Gfo/Idh/MocA family protein</fullName>
    </submittedName>
</protein>
<dbReference type="SUPFAM" id="SSF55347">
    <property type="entry name" value="Glyceraldehyde-3-phosphate dehydrogenase-like, C-terminal domain"/>
    <property type="match status" value="1"/>
</dbReference>
<dbReference type="GO" id="GO:0016491">
    <property type="term" value="F:oxidoreductase activity"/>
    <property type="evidence" value="ECO:0007669"/>
    <property type="project" value="UniProtKB-KW"/>
</dbReference>
<sequence length="363" mass="39415">MSESTAVAIFGVGHIGSVHLESARAMDETTVRAVADQVPANRERARERCRCATYADYETLLADVDVDVAVVALPPFLHADAAVAAAEHGCHVFVEKPLARSAEEARTILDAADREGMAVGADHTLRYMPAMQALKRRYDDGEFGHVPLCRATRINDGPFGSPPNGERPADWHLDPEATGGGALADLGIHLFDALRWFFGDLEVEHATLDRQLDLPYEDSATVVVGTDSGTTATVNCGFFQREEPDDVNFGFHLDGVAGTGRRADHAPESQLGHAAKTAVENVVRRLTGDTPRTFAPTYFYRAHFEALRAFVRAVRVGERPPVSGRDGLRAVELVEEAYEVAGAFPPASEDDETEPTPLQGERR</sequence>
<dbReference type="SUPFAM" id="SSF51735">
    <property type="entry name" value="NAD(P)-binding Rossmann-fold domains"/>
    <property type="match status" value="1"/>
</dbReference>